<accession>A0A015SVI9</accession>
<proteinExistence type="predicted"/>
<feature type="non-terminal residue" evidence="1">
    <location>
        <position position="50"/>
    </location>
</feature>
<name>A0A015SVI9_BACFG</name>
<evidence type="ECO:0000313" key="2">
    <source>
        <dbReference type="Proteomes" id="UP000020529"/>
    </source>
</evidence>
<evidence type="ECO:0000313" key="1">
    <source>
        <dbReference type="EMBL" id="EXY74287.1"/>
    </source>
</evidence>
<organism evidence="1 2">
    <name type="scientific">Bacteroides fragilis str. 3988T(B)14</name>
    <dbReference type="NCBI Taxonomy" id="1339315"/>
    <lineage>
        <taxon>Bacteria</taxon>
        <taxon>Pseudomonadati</taxon>
        <taxon>Bacteroidota</taxon>
        <taxon>Bacteroidia</taxon>
        <taxon>Bacteroidales</taxon>
        <taxon>Bacteroidaceae</taxon>
        <taxon>Bacteroides</taxon>
    </lineage>
</organism>
<dbReference type="EMBL" id="JGCY01000295">
    <property type="protein sequence ID" value="EXY74287.1"/>
    <property type="molecule type" value="Genomic_DNA"/>
</dbReference>
<dbReference type="AlphaFoldDB" id="A0A015SVI9"/>
<comment type="caution">
    <text evidence="1">The sequence shown here is derived from an EMBL/GenBank/DDBJ whole genome shotgun (WGS) entry which is preliminary data.</text>
</comment>
<protein>
    <submittedName>
        <fullName evidence="1">Uncharacterized protein</fullName>
    </submittedName>
</protein>
<gene>
    <name evidence="1" type="ORF">M124_1898</name>
</gene>
<dbReference type="Proteomes" id="UP000020529">
    <property type="component" value="Unassembled WGS sequence"/>
</dbReference>
<sequence>MKLEKEREPRFRITDRTGTVRYDENFIGKLLGMNPDINFEYNHDFTIEIS</sequence>
<reference evidence="1 2" key="1">
    <citation type="submission" date="2014-02" db="EMBL/GenBank/DDBJ databases">
        <authorList>
            <person name="Sears C."/>
            <person name="Carroll K."/>
            <person name="Sack B.R."/>
            <person name="Qadri F."/>
            <person name="Myers L.L."/>
            <person name="Chung G.-T."/>
            <person name="Escheverria P."/>
            <person name="Fraser C.M."/>
            <person name="Sadzewicz L."/>
            <person name="Shefchek K.A."/>
            <person name="Tallon L."/>
            <person name="Das S.P."/>
            <person name="Daugherty S."/>
            <person name="Mongodin E.F."/>
        </authorList>
    </citation>
    <scope>NUCLEOTIDE SEQUENCE [LARGE SCALE GENOMIC DNA]</scope>
    <source>
        <strain evidence="2">3988T(B)14</strain>
    </source>
</reference>